<dbReference type="EMBL" id="HBIP01017473">
    <property type="protein sequence ID" value="CAE0495209.1"/>
    <property type="molecule type" value="Transcribed_RNA"/>
</dbReference>
<reference evidence="3" key="1">
    <citation type="submission" date="2021-01" db="EMBL/GenBank/DDBJ databases">
        <authorList>
            <person name="Corre E."/>
            <person name="Pelletier E."/>
            <person name="Niang G."/>
            <person name="Scheremetjew M."/>
            <person name="Finn R."/>
            <person name="Kale V."/>
            <person name="Holt S."/>
            <person name="Cochrane G."/>
            <person name="Meng A."/>
            <person name="Brown T."/>
            <person name="Cohen L."/>
        </authorList>
    </citation>
    <scope>NUCLEOTIDE SEQUENCE</scope>
    <source>
        <strain evidence="3">CCMP1320</strain>
    </source>
</reference>
<feature type="region of interest" description="Disordered" evidence="1">
    <location>
        <begin position="285"/>
        <end position="312"/>
    </location>
</feature>
<feature type="compositionally biased region" description="Basic and acidic residues" evidence="1">
    <location>
        <begin position="293"/>
        <end position="302"/>
    </location>
</feature>
<dbReference type="Pfam" id="PF00686">
    <property type="entry name" value="CBM_20"/>
    <property type="match status" value="1"/>
</dbReference>
<dbReference type="InterPro" id="IPR013784">
    <property type="entry name" value="Carb-bd-like_fold"/>
</dbReference>
<dbReference type="InterPro" id="IPR002044">
    <property type="entry name" value="CBM20"/>
</dbReference>
<protein>
    <recommendedName>
        <fullName evidence="2">CBM20 domain-containing protein</fullName>
    </recommendedName>
</protein>
<dbReference type="PANTHER" id="PTHR15048:SF0">
    <property type="entry name" value="STARCH-BINDING DOMAIN-CONTAINING PROTEIN 1"/>
    <property type="match status" value="1"/>
</dbReference>
<feature type="compositionally biased region" description="Basic residues" evidence="1">
    <location>
        <begin position="303"/>
        <end position="312"/>
    </location>
</feature>
<dbReference type="SUPFAM" id="SSF49452">
    <property type="entry name" value="Starch-binding domain-like"/>
    <property type="match status" value="1"/>
</dbReference>
<accession>A0A7S3QWC4</accession>
<evidence type="ECO:0000313" key="3">
    <source>
        <dbReference type="EMBL" id="CAE0495209.1"/>
    </source>
</evidence>
<dbReference type="GO" id="GO:0016020">
    <property type="term" value="C:membrane"/>
    <property type="evidence" value="ECO:0007669"/>
    <property type="project" value="TreeGrafter"/>
</dbReference>
<evidence type="ECO:0000259" key="2">
    <source>
        <dbReference type="PROSITE" id="PS51166"/>
    </source>
</evidence>
<name>A0A7S3QWC4_DUNTE</name>
<dbReference type="Gene3D" id="1.25.10.10">
    <property type="entry name" value="Leucine-rich Repeat Variant"/>
    <property type="match status" value="1"/>
</dbReference>
<dbReference type="InterPro" id="IPR011989">
    <property type="entry name" value="ARM-like"/>
</dbReference>
<dbReference type="GO" id="GO:2001070">
    <property type="term" value="F:starch binding"/>
    <property type="evidence" value="ECO:0007669"/>
    <property type="project" value="InterPro"/>
</dbReference>
<proteinExistence type="predicted"/>
<organism evidence="3">
    <name type="scientific">Dunaliella tertiolecta</name>
    <name type="common">Green alga</name>
    <dbReference type="NCBI Taxonomy" id="3047"/>
    <lineage>
        <taxon>Eukaryota</taxon>
        <taxon>Viridiplantae</taxon>
        <taxon>Chlorophyta</taxon>
        <taxon>core chlorophytes</taxon>
        <taxon>Chlorophyceae</taxon>
        <taxon>CS clade</taxon>
        <taxon>Chlamydomonadales</taxon>
        <taxon>Dunaliellaceae</taxon>
        <taxon>Dunaliella</taxon>
    </lineage>
</organism>
<dbReference type="CDD" id="cd05467">
    <property type="entry name" value="CBM20"/>
    <property type="match status" value="1"/>
</dbReference>
<dbReference type="PROSITE" id="PS51166">
    <property type="entry name" value="CBM20"/>
    <property type="match status" value="1"/>
</dbReference>
<sequence>MRTPCRTSLLQQSPAAPTSILCMPSHPKAPLKCSQTCTCGGSMRRAHMHFTGKTHALLVPSGARVICAQASGALEGGPPLPLPRRQFTPKPLRHVRFIVPHYVMRDPGQVLAVVGSWKELGSWNPSKAEQLERMPEDAWSTDLFLPAEDGLEFKVILVRENQGCIECVRWEPGRNRVLDLKHSAQECQEPLDVTCWWGIKPKDSSPSDLDAAIVAAVGVEPLVGLLDSPQPHEQEAAAAAMCKLACSKSSKRFWRGEIAAAGALPGLQRVADSFKATHAAREYASRTASKVQDAARELEKREKRSGRRWKKG</sequence>
<dbReference type="Gene3D" id="2.60.40.10">
    <property type="entry name" value="Immunoglobulins"/>
    <property type="match status" value="1"/>
</dbReference>
<gene>
    <name evidence="3" type="ORF">DTER00134_LOCUS10282</name>
</gene>
<evidence type="ECO:0000256" key="1">
    <source>
        <dbReference type="SAM" id="MobiDB-lite"/>
    </source>
</evidence>
<feature type="domain" description="CBM20" evidence="2">
    <location>
        <begin position="87"/>
        <end position="199"/>
    </location>
</feature>
<dbReference type="SMART" id="SM01065">
    <property type="entry name" value="CBM_2"/>
    <property type="match status" value="1"/>
</dbReference>
<dbReference type="InterPro" id="IPR013783">
    <property type="entry name" value="Ig-like_fold"/>
</dbReference>
<dbReference type="AlphaFoldDB" id="A0A7S3QWC4"/>
<dbReference type="PANTHER" id="PTHR15048">
    <property type="entry name" value="STARCH-BINDING DOMAIN-CONTAINING PROTEIN 1"/>
    <property type="match status" value="1"/>
</dbReference>